<sequence>MTEPRHAHSGPPTARPWSALPEGQAGARPRRPRIVDEERRLLRQAHESLAGAHVKRADVDAFGHLAWDEEPGTSEAQPSRLFRE</sequence>
<protein>
    <submittedName>
        <fullName evidence="2">Uncharacterized protein</fullName>
    </submittedName>
</protein>
<dbReference type="AlphaFoldDB" id="A0A3L7AHY2"/>
<reference evidence="2 3" key="1">
    <citation type="submission" date="2018-10" db="EMBL/GenBank/DDBJ databases">
        <title>Xanthobacter tagetidis genome sequencing and assembly.</title>
        <authorList>
            <person name="Maclea K.S."/>
            <person name="Goen A.E."/>
            <person name="Fatima S.A."/>
        </authorList>
    </citation>
    <scope>NUCLEOTIDE SEQUENCE [LARGE SCALE GENOMIC DNA]</scope>
    <source>
        <strain evidence="2 3">ATCC 700314</strain>
    </source>
</reference>
<evidence type="ECO:0000313" key="3">
    <source>
        <dbReference type="Proteomes" id="UP000269692"/>
    </source>
</evidence>
<dbReference type="RefSeq" id="WP_121622610.1">
    <property type="nucleotide sequence ID" value="NZ_JACIIW010000002.1"/>
</dbReference>
<dbReference type="Proteomes" id="UP000269692">
    <property type="component" value="Unassembled WGS sequence"/>
</dbReference>
<proteinExistence type="predicted"/>
<comment type="caution">
    <text evidence="2">The sequence shown here is derived from an EMBL/GenBank/DDBJ whole genome shotgun (WGS) entry which is preliminary data.</text>
</comment>
<dbReference type="EMBL" id="RCTF01000004">
    <property type="protein sequence ID" value="RLP80106.1"/>
    <property type="molecule type" value="Genomic_DNA"/>
</dbReference>
<feature type="region of interest" description="Disordered" evidence="1">
    <location>
        <begin position="1"/>
        <end position="31"/>
    </location>
</feature>
<evidence type="ECO:0000256" key="1">
    <source>
        <dbReference type="SAM" id="MobiDB-lite"/>
    </source>
</evidence>
<gene>
    <name evidence="2" type="ORF">D9R14_07060</name>
</gene>
<evidence type="ECO:0000313" key="2">
    <source>
        <dbReference type="EMBL" id="RLP80106.1"/>
    </source>
</evidence>
<name>A0A3L7AHY2_9HYPH</name>
<accession>A0A3L7AHY2</accession>
<organism evidence="2 3">
    <name type="scientific">Xanthobacter tagetidis</name>
    <dbReference type="NCBI Taxonomy" id="60216"/>
    <lineage>
        <taxon>Bacteria</taxon>
        <taxon>Pseudomonadati</taxon>
        <taxon>Pseudomonadota</taxon>
        <taxon>Alphaproteobacteria</taxon>
        <taxon>Hyphomicrobiales</taxon>
        <taxon>Xanthobacteraceae</taxon>
        <taxon>Xanthobacter</taxon>
    </lineage>
</organism>
<keyword evidence="3" id="KW-1185">Reference proteome</keyword>